<sequence length="427" mass="47306">MGGGRLVVPLAPPQRRHRPSPWTRVSHRSSFLHLVALATLCASTLALCALLGTTSGPTRLGQRVVSARAGVGGSGAAVRAGYLEKLVDAAPSTVKVSPGSKFSVIIEPRVDSGREFLGRFLSENEDWVRNLLQSKGAVLIRGFDVPTAKDFNNVLPMQLGSDTKKGLLFDIIYKTIIASVFTLFRDLGNIDPGRRMDMGAGGRIQVLAPPSDCIQGPHQESLTLATRLSQRYIAFHCETQPQTRGETAIFDTHAAYEDLDDDLRRLLTTHCWNFRDVNGKPTNDLIPCVVAHDDHQKPCIQVYAFGEMGEMAAEVAREVLDRDNLQPDPYLYGVTSFTLRNKETGAEREMTMDERRRLMKALYKSSELCAWRKNDILLLDNVSVAHGRMDGRGPRKINFCGICDYLFDINKYPSVRDDSSVELTARA</sequence>
<dbReference type="InterPro" id="IPR042098">
    <property type="entry name" value="TauD-like_sf"/>
</dbReference>
<organism evidence="6">
    <name type="scientific">Lotharella globosa</name>
    <dbReference type="NCBI Taxonomy" id="91324"/>
    <lineage>
        <taxon>Eukaryota</taxon>
        <taxon>Sar</taxon>
        <taxon>Rhizaria</taxon>
        <taxon>Cercozoa</taxon>
        <taxon>Chlorarachniophyceae</taxon>
        <taxon>Lotharella</taxon>
    </lineage>
</organism>
<evidence type="ECO:0000313" key="6">
    <source>
        <dbReference type="EMBL" id="CAE0660121.1"/>
    </source>
</evidence>
<keyword evidence="4" id="KW-1133">Transmembrane helix</keyword>
<evidence type="ECO:0000256" key="2">
    <source>
        <dbReference type="ARBA" id="ARBA00023194"/>
    </source>
</evidence>
<evidence type="ECO:0000256" key="1">
    <source>
        <dbReference type="ARBA" id="ARBA00023002"/>
    </source>
</evidence>
<proteinExistence type="predicted"/>
<protein>
    <recommendedName>
        <fullName evidence="5">TauD/TfdA-like domain-containing protein</fullName>
    </recommendedName>
</protein>
<name>A0A7S3YS13_9EUKA</name>
<keyword evidence="4" id="KW-0472">Membrane</keyword>
<gene>
    <name evidence="6" type="ORF">LGLO00237_LOCUS11701</name>
</gene>
<dbReference type="Gene3D" id="3.60.130.10">
    <property type="entry name" value="Clavaminate synthase-like"/>
    <property type="match status" value="1"/>
</dbReference>
<evidence type="ECO:0000256" key="3">
    <source>
        <dbReference type="SAM" id="MobiDB-lite"/>
    </source>
</evidence>
<keyword evidence="4" id="KW-0812">Transmembrane</keyword>
<evidence type="ECO:0000256" key="4">
    <source>
        <dbReference type="SAM" id="Phobius"/>
    </source>
</evidence>
<dbReference type="GO" id="GO:0017000">
    <property type="term" value="P:antibiotic biosynthetic process"/>
    <property type="evidence" value="ECO:0007669"/>
    <property type="project" value="UniProtKB-KW"/>
</dbReference>
<dbReference type="PANTHER" id="PTHR10696:SF56">
    <property type="entry name" value="TAUD_TFDA-LIKE DOMAIN-CONTAINING PROTEIN"/>
    <property type="match status" value="1"/>
</dbReference>
<keyword evidence="1" id="KW-0560">Oxidoreductase</keyword>
<dbReference type="Pfam" id="PF02668">
    <property type="entry name" value="TauD"/>
    <property type="match status" value="1"/>
</dbReference>
<dbReference type="InterPro" id="IPR050411">
    <property type="entry name" value="AlphaKG_dependent_hydroxylases"/>
</dbReference>
<dbReference type="InterPro" id="IPR003819">
    <property type="entry name" value="TauD/TfdA-like"/>
</dbReference>
<feature type="transmembrane region" description="Helical" evidence="4">
    <location>
        <begin position="31"/>
        <end position="53"/>
    </location>
</feature>
<feature type="domain" description="TauD/TfdA-like" evidence="5">
    <location>
        <begin position="120"/>
        <end position="396"/>
    </location>
</feature>
<dbReference type="SUPFAM" id="SSF51197">
    <property type="entry name" value="Clavaminate synthase-like"/>
    <property type="match status" value="1"/>
</dbReference>
<dbReference type="AlphaFoldDB" id="A0A7S3YS13"/>
<feature type="region of interest" description="Disordered" evidence="3">
    <location>
        <begin position="1"/>
        <end position="22"/>
    </location>
</feature>
<keyword evidence="2" id="KW-0045">Antibiotic biosynthesis</keyword>
<dbReference type="GO" id="GO:0016491">
    <property type="term" value="F:oxidoreductase activity"/>
    <property type="evidence" value="ECO:0007669"/>
    <property type="project" value="UniProtKB-KW"/>
</dbReference>
<dbReference type="PANTHER" id="PTHR10696">
    <property type="entry name" value="GAMMA-BUTYROBETAINE HYDROXYLASE-RELATED"/>
    <property type="match status" value="1"/>
</dbReference>
<dbReference type="EMBL" id="HBIV01016078">
    <property type="protein sequence ID" value="CAE0660121.1"/>
    <property type="molecule type" value="Transcribed_RNA"/>
</dbReference>
<evidence type="ECO:0000259" key="5">
    <source>
        <dbReference type="Pfam" id="PF02668"/>
    </source>
</evidence>
<reference evidence="6" key="1">
    <citation type="submission" date="2021-01" db="EMBL/GenBank/DDBJ databases">
        <authorList>
            <person name="Corre E."/>
            <person name="Pelletier E."/>
            <person name="Niang G."/>
            <person name="Scheremetjew M."/>
            <person name="Finn R."/>
            <person name="Kale V."/>
            <person name="Holt S."/>
            <person name="Cochrane G."/>
            <person name="Meng A."/>
            <person name="Brown T."/>
            <person name="Cohen L."/>
        </authorList>
    </citation>
    <scope>NUCLEOTIDE SEQUENCE</scope>
    <source>
        <strain evidence="6">CCCM811</strain>
    </source>
</reference>
<accession>A0A7S3YS13</accession>